<keyword evidence="7" id="KW-1185">Reference proteome</keyword>
<proteinExistence type="predicted"/>
<dbReference type="GO" id="GO:0003677">
    <property type="term" value="F:DNA binding"/>
    <property type="evidence" value="ECO:0007669"/>
    <property type="project" value="UniProtKB-KW"/>
</dbReference>
<keyword evidence="1" id="KW-0805">Transcription regulation</keyword>
<evidence type="ECO:0000256" key="2">
    <source>
        <dbReference type="ARBA" id="ARBA00023125"/>
    </source>
</evidence>
<feature type="domain" description="HTH hxlR-type" evidence="5">
    <location>
        <begin position="11"/>
        <end position="108"/>
    </location>
</feature>
<keyword evidence="2" id="KW-0238">DNA-binding</keyword>
<dbReference type="InterPro" id="IPR036390">
    <property type="entry name" value="WH_DNA-bd_sf"/>
</dbReference>
<dbReference type="EMBL" id="FOQU01000001">
    <property type="protein sequence ID" value="SFH82880.1"/>
    <property type="molecule type" value="Genomic_DNA"/>
</dbReference>
<keyword evidence="3" id="KW-0804">Transcription</keyword>
<evidence type="ECO:0000256" key="1">
    <source>
        <dbReference type="ARBA" id="ARBA00023015"/>
    </source>
</evidence>
<dbReference type="PANTHER" id="PTHR33204:SF36">
    <property type="entry name" value="TRANSCRIPTIONAL REGULATORY PROTEIN"/>
    <property type="match status" value="1"/>
</dbReference>
<evidence type="ECO:0000256" key="4">
    <source>
        <dbReference type="SAM" id="MobiDB-lite"/>
    </source>
</evidence>
<dbReference type="AlphaFoldDB" id="A0A1I3D822"/>
<protein>
    <submittedName>
        <fullName evidence="6">Transcriptional regulator, HxlR family</fullName>
    </submittedName>
</protein>
<dbReference type="PROSITE" id="PS51118">
    <property type="entry name" value="HTH_HXLR"/>
    <property type="match status" value="1"/>
</dbReference>
<dbReference type="PANTHER" id="PTHR33204">
    <property type="entry name" value="TRANSCRIPTIONAL REGULATOR, MARR FAMILY"/>
    <property type="match status" value="1"/>
</dbReference>
<evidence type="ECO:0000259" key="5">
    <source>
        <dbReference type="PROSITE" id="PS51118"/>
    </source>
</evidence>
<accession>A0A1I3D822</accession>
<sequence>MKWSDVGSMPCSVARTLAVIGDRWTLLILRNAFLGMRRFDEFQSQLGLTRHVLAERLARLVEEDIMVRSSYQERPVRFEYRLTEQGLDLYPVLLALTAWGDRWKDDGNGPPMLLKHRTCGHVFHPLTVCSECGEPLDPREVRALPGPGWRVEENEATAPHTE</sequence>
<dbReference type="OrthoDB" id="9807069at2"/>
<feature type="region of interest" description="Disordered" evidence="4">
    <location>
        <begin position="143"/>
        <end position="162"/>
    </location>
</feature>
<gene>
    <name evidence="6" type="ORF">SAMN05192543_101162</name>
</gene>
<dbReference type="SUPFAM" id="SSF46785">
    <property type="entry name" value="Winged helix' DNA-binding domain"/>
    <property type="match status" value="1"/>
</dbReference>
<name>A0A1I3D822_9BURK</name>
<dbReference type="InterPro" id="IPR002577">
    <property type="entry name" value="HTH_HxlR"/>
</dbReference>
<evidence type="ECO:0000256" key="3">
    <source>
        <dbReference type="ARBA" id="ARBA00023163"/>
    </source>
</evidence>
<dbReference type="STRING" id="420953.SAMN05192543_101162"/>
<dbReference type="Pfam" id="PF01638">
    <property type="entry name" value="HxlR"/>
    <property type="match status" value="1"/>
</dbReference>
<dbReference type="Gene3D" id="1.10.10.10">
    <property type="entry name" value="Winged helix-like DNA-binding domain superfamily/Winged helix DNA-binding domain"/>
    <property type="match status" value="1"/>
</dbReference>
<evidence type="ECO:0000313" key="6">
    <source>
        <dbReference type="EMBL" id="SFH82880.1"/>
    </source>
</evidence>
<organism evidence="6 7">
    <name type="scientific">Paraburkholderia megapolitana</name>
    <dbReference type="NCBI Taxonomy" id="420953"/>
    <lineage>
        <taxon>Bacteria</taxon>
        <taxon>Pseudomonadati</taxon>
        <taxon>Pseudomonadota</taxon>
        <taxon>Betaproteobacteria</taxon>
        <taxon>Burkholderiales</taxon>
        <taxon>Burkholderiaceae</taxon>
        <taxon>Paraburkholderia</taxon>
    </lineage>
</organism>
<dbReference type="InterPro" id="IPR036388">
    <property type="entry name" value="WH-like_DNA-bd_sf"/>
</dbReference>
<reference evidence="6 7" key="1">
    <citation type="submission" date="2016-10" db="EMBL/GenBank/DDBJ databases">
        <authorList>
            <person name="de Groot N.N."/>
        </authorList>
    </citation>
    <scope>NUCLEOTIDE SEQUENCE [LARGE SCALE GENOMIC DNA]</scope>
    <source>
        <strain evidence="6 7">LMG 23650</strain>
    </source>
</reference>
<dbReference type="RefSeq" id="WP_091006401.1">
    <property type="nucleotide sequence ID" value="NZ_CP041743.1"/>
</dbReference>
<dbReference type="Proteomes" id="UP000199548">
    <property type="component" value="Unassembled WGS sequence"/>
</dbReference>
<evidence type="ECO:0000313" key="7">
    <source>
        <dbReference type="Proteomes" id="UP000199548"/>
    </source>
</evidence>